<keyword evidence="2" id="KW-0472">Membrane</keyword>
<dbReference type="SMART" id="SM00267">
    <property type="entry name" value="GGDEF"/>
    <property type="match status" value="1"/>
</dbReference>
<dbReference type="Gene3D" id="3.30.70.270">
    <property type="match status" value="1"/>
</dbReference>
<comment type="cofactor">
    <cofactor evidence="1">
        <name>Mg(2+)</name>
        <dbReference type="ChEBI" id="CHEBI:18420"/>
    </cofactor>
</comment>
<dbReference type="RefSeq" id="WP_052056949.1">
    <property type="nucleotide sequence ID" value="NZ_JQED01000055.1"/>
</dbReference>
<dbReference type="SUPFAM" id="SSF55073">
    <property type="entry name" value="Nucleotide cyclase"/>
    <property type="match status" value="1"/>
</dbReference>
<feature type="domain" description="EAL" evidence="3">
    <location>
        <begin position="548"/>
        <end position="802"/>
    </location>
</feature>
<dbReference type="AlphaFoldDB" id="A0A099KBP6"/>
<evidence type="ECO:0000256" key="2">
    <source>
        <dbReference type="SAM" id="Phobius"/>
    </source>
</evidence>
<reference evidence="5 6" key="1">
    <citation type="submission" date="2014-08" db="EMBL/GenBank/DDBJ databases">
        <title>Genomic and Phenotypic Diversity of Colwellia psychrerythraea strains from Disparate Marine Basins.</title>
        <authorList>
            <person name="Techtmann S.M."/>
            <person name="Stelling S.C."/>
            <person name="Utturkar S.M."/>
            <person name="Alshibli N."/>
            <person name="Harris A."/>
            <person name="Brown S.D."/>
            <person name="Hazen T.C."/>
        </authorList>
    </citation>
    <scope>NUCLEOTIDE SEQUENCE [LARGE SCALE GENOMIC DNA]</scope>
    <source>
        <strain evidence="5 6">ND2E</strain>
    </source>
</reference>
<dbReference type="Pfam" id="PF00563">
    <property type="entry name" value="EAL"/>
    <property type="match status" value="1"/>
</dbReference>
<dbReference type="NCBIfam" id="TIGR00254">
    <property type="entry name" value="GGDEF"/>
    <property type="match status" value="1"/>
</dbReference>
<gene>
    <name evidence="5" type="ORF">ND2E_0425</name>
</gene>
<dbReference type="FunFam" id="3.30.70.270:FF:000001">
    <property type="entry name" value="Diguanylate cyclase domain protein"/>
    <property type="match status" value="1"/>
</dbReference>
<feature type="transmembrane region" description="Helical" evidence="2">
    <location>
        <begin position="12"/>
        <end position="33"/>
    </location>
</feature>
<dbReference type="PANTHER" id="PTHR44757:SF2">
    <property type="entry name" value="BIOFILM ARCHITECTURE MAINTENANCE PROTEIN MBAA"/>
    <property type="match status" value="1"/>
</dbReference>
<comment type="caution">
    <text evidence="5">The sequence shown here is derived from an EMBL/GenBank/DDBJ whole genome shotgun (WGS) entry which is preliminary data.</text>
</comment>
<dbReference type="PROSITE" id="PS50887">
    <property type="entry name" value="GGDEF"/>
    <property type="match status" value="1"/>
</dbReference>
<dbReference type="PANTHER" id="PTHR44757">
    <property type="entry name" value="DIGUANYLATE CYCLASE DGCP"/>
    <property type="match status" value="1"/>
</dbReference>
<evidence type="ECO:0000259" key="3">
    <source>
        <dbReference type="PROSITE" id="PS50883"/>
    </source>
</evidence>
<dbReference type="InterPro" id="IPR001633">
    <property type="entry name" value="EAL_dom"/>
</dbReference>
<dbReference type="SMART" id="SM00052">
    <property type="entry name" value="EAL"/>
    <property type="match status" value="1"/>
</dbReference>
<dbReference type="Proteomes" id="UP000029843">
    <property type="component" value="Unassembled WGS sequence"/>
</dbReference>
<dbReference type="CDD" id="cd01949">
    <property type="entry name" value="GGDEF"/>
    <property type="match status" value="1"/>
</dbReference>
<sequence>MNIKFVGVPTKLLVLIVSTLLLLAVGFSSLSYWRLQADYQEFQQNNIVQGQVQVNLHNGILRTKLTVWLESFTDLIQLSQQNDFSNLALQLEKQYDALQLHLNVEDIWLVDEKQNILFATNDFPAVVQDNIAQVFRLQEPEHRIYCPQSCQLLLSLPLLNKQGDMVVVTMSTSLVDMLFALKTTLDRDVAVIRIPTEDNNEIKPSSVKVISASNMRLTESLLTLEKPYLALNSVLEKGLHLDLGSNSYLINLLALSEQAEQDFYLALIDDVTTYKAKNDAYHQRFILSLSLIFSLLAAFVYFISSPFTKRLLLLSNALPLLAQKKFDQFRQVDLKRPRMFADELDVLAHSTEELSFELEQLNLVVEQKTKELESIAMYDLLTGLPNRNMLNYQLRKSLANIARDKSGVAVLFLDLDDFKKVNDSNGHNIGDNLLIQAAERVRVSVGELDLASRFGGDEFVIVLSHLSSLDEAIEVAEKVLLQFKESIKLGSNIFYVSTSIGIAYTESATEKSDDLISHADIAMYEAKDNGGGQYHIYHQEMFQRVAHRVMLEGEVRQALAKQQFSLSLQPQICAKTKKLYGFEALLRWQHPERGMISPEDFIPILENSQHMIELGYWIIRRCFELAISIKKYGLENIRIAINLSAGQFMDANLPHFLKDLLIEFSLTAQNFELELTEQTLVKDMEHTIAMMEALKVIGFSFAIDDFGTGYSSLAYLKKMPVDVIKIDKSFIFGMLENHSDFQIITSTIAMVKNLGLTVVAEGVETRAQLRSLTENDCDIIQGYYYSKPIPEKDLFTMLDKQTTSGYWKIASTINHGPSTDKSA</sequence>
<accession>A0A099KBP6</accession>
<protein>
    <submittedName>
        <fullName evidence="5">Diguanylate cyclase/phosphodiesterase</fullName>
    </submittedName>
</protein>
<evidence type="ECO:0000256" key="1">
    <source>
        <dbReference type="ARBA" id="ARBA00001946"/>
    </source>
</evidence>
<dbReference type="InterPro" id="IPR043128">
    <property type="entry name" value="Rev_trsase/Diguanyl_cyclase"/>
</dbReference>
<name>A0A099KBP6_COLPS</name>
<evidence type="ECO:0000313" key="5">
    <source>
        <dbReference type="EMBL" id="KGJ87018.1"/>
    </source>
</evidence>
<dbReference type="EMBL" id="JQED01000055">
    <property type="protein sequence ID" value="KGJ87018.1"/>
    <property type="molecule type" value="Genomic_DNA"/>
</dbReference>
<dbReference type="PROSITE" id="PS50883">
    <property type="entry name" value="EAL"/>
    <property type="match status" value="1"/>
</dbReference>
<evidence type="ECO:0000313" key="6">
    <source>
        <dbReference type="Proteomes" id="UP000029843"/>
    </source>
</evidence>
<dbReference type="PATRIC" id="fig|28229.4.peg.3907"/>
<dbReference type="Pfam" id="PF00990">
    <property type="entry name" value="GGDEF"/>
    <property type="match status" value="1"/>
</dbReference>
<keyword evidence="2" id="KW-1133">Transmembrane helix</keyword>
<feature type="domain" description="GGDEF" evidence="4">
    <location>
        <begin position="406"/>
        <end position="539"/>
    </location>
</feature>
<organism evidence="5 6">
    <name type="scientific">Colwellia psychrerythraea</name>
    <name type="common">Vibrio psychroerythus</name>
    <dbReference type="NCBI Taxonomy" id="28229"/>
    <lineage>
        <taxon>Bacteria</taxon>
        <taxon>Pseudomonadati</taxon>
        <taxon>Pseudomonadota</taxon>
        <taxon>Gammaproteobacteria</taxon>
        <taxon>Alteromonadales</taxon>
        <taxon>Colwelliaceae</taxon>
        <taxon>Colwellia</taxon>
    </lineage>
</organism>
<dbReference type="InterPro" id="IPR029787">
    <property type="entry name" value="Nucleotide_cyclase"/>
</dbReference>
<dbReference type="OrthoDB" id="8553030at2"/>
<dbReference type="InterPro" id="IPR035919">
    <property type="entry name" value="EAL_sf"/>
</dbReference>
<dbReference type="GO" id="GO:0003824">
    <property type="term" value="F:catalytic activity"/>
    <property type="evidence" value="ECO:0007669"/>
    <property type="project" value="UniProtKB-ARBA"/>
</dbReference>
<feature type="transmembrane region" description="Helical" evidence="2">
    <location>
        <begin position="285"/>
        <end position="304"/>
    </location>
</feature>
<dbReference type="SUPFAM" id="SSF141868">
    <property type="entry name" value="EAL domain-like"/>
    <property type="match status" value="1"/>
</dbReference>
<dbReference type="CDD" id="cd01948">
    <property type="entry name" value="EAL"/>
    <property type="match status" value="1"/>
</dbReference>
<proteinExistence type="predicted"/>
<dbReference type="InterPro" id="IPR052155">
    <property type="entry name" value="Biofilm_reg_signaling"/>
</dbReference>
<evidence type="ECO:0000259" key="4">
    <source>
        <dbReference type="PROSITE" id="PS50887"/>
    </source>
</evidence>
<dbReference type="InterPro" id="IPR000160">
    <property type="entry name" value="GGDEF_dom"/>
</dbReference>
<dbReference type="Gene3D" id="3.20.20.450">
    <property type="entry name" value="EAL domain"/>
    <property type="match status" value="1"/>
</dbReference>
<keyword evidence="2" id="KW-0812">Transmembrane</keyword>